<evidence type="ECO:0000313" key="2">
    <source>
        <dbReference type="Proteomes" id="UP000502005"/>
    </source>
</evidence>
<reference evidence="1 2" key="1">
    <citation type="submission" date="2017-11" db="EMBL/GenBank/DDBJ databases">
        <title>Genome sequence of Pantoea cypripedii NE1.</title>
        <authorList>
            <person name="Nascimento F.X."/>
        </authorList>
    </citation>
    <scope>NUCLEOTIDE SEQUENCE [LARGE SCALE GENOMIC DNA]</scope>
    <source>
        <strain evidence="1 2">NE1</strain>
        <plasmid evidence="2">pne1b</plasmid>
    </source>
</reference>
<dbReference type="Pfam" id="PF08988">
    <property type="entry name" value="T3SS_needle_E"/>
    <property type="match status" value="1"/>
</dbReference>
<protein>
    <recommendedName>
        <fullName evidence="3">EscE/YscE/SsaE family type III secretion system needle protein co-chaperone</fullName>
    </recommendedName>
</protein>
<evidence type="ECO:0008006" key="3">
    <source>
        <dbReference type="Google" id="ProtNLM"/>
    </source>
</evidence>
<dbReference type="AlphaFoldDB" id="A0A6B9GFH9"/>
<dbReference type="Proteomes" id="UP000502005">
    <property type="component" value="Plasmid pNE1B"/>
</dbReference>
<name>A0A6B9GFH9_PANCY</name>
<dbReference type="InterPro" id="IPR012671">
    <property type="entry name" value="T3SS_PscE/YscE"/>
</dbReference>
<gene>
    <name evidence="1" type="ORF">CUN67_24390</name>
</gene>
<evidence type="ECO:0000313" key="1">
    <source>
        <dbReference type="EMBL" id="QGY32135.1"/>
    </source>
</evidence>
<geneLocation type="plasmid" evidence="2">
    <name>pne1b</name>
</geneLocation>
<organism evidence="1 2">
    <name type="scientific">Pantoea cypripedii</name>
    <name type="common">Pectobacterium cypripedii</name>
    <name type="synonym">Erwinia cypripedii</name>
    <dbReference type="NCBI Taxonomy" id="55209"/>
    <lineage>
        <taxon>Bacteria</taxon>
        <taxon>Pseudomonadati</taxon>
        <taxon>Pseudomonadota</taxon>
        <taxon>Gammaproteobacteria</taxon>
        <taxon>Enterobacterales</taxon>
        <taxon>Erwiniaceae</taxon>
        <taxon>Pantoea</taxon>
    </lineage>
</organism>
<keyword evidence="1" id="KW-0614">Plasmid</keyword>
<proteinExistence type="predicted"/>
<dbReference type="EMBL" id="CP024770">
    <property type="protein sequence ID" value="QGY32135.1"/>
    <property type="molecule type" value="Genomic_DNA"/>
</dbReference>
<accession>A0A6B9GFH9</accession>
<sequence>MLARLTELERTLRRDTDGVVRDNLMKQLKKGETEIMQQLRQIESEQLPLQGLLLLQACQQSMLVITTLWQRYHPVQENP</sequence>